<dbReference type="Proteomes" id="UP001495779">
    <property type="component" value="Unassembled WGS sequence"/>
</dbReference>
<comment type="caution">
    <text evidence="4">The sequence shown here is derived from an EMBL/GenBank/DDBJ whole genome shotgun (WGS) entry which is preliminary data.</text>
</comment>
<dbReference type="Gene3D" id="1.10.10.60">
    <property type="entry name" value="Homeodomain-like"/>
    <property type="match status" value="2"/>
</dbReference>
<dbReference type="InterPro" id="IPR018060">
    <property type="entry name" value="HTH_AraC"/>
</dbReference>
<protein>
    <submittedName>
        <fullName evidence="4">Helix-turn-helix transcriptional regulator</fullName>
    </submittedName>
</protein>
<gene>
    <name evidence="4" type="ORF">JRA39_003712</name>
    <name evidence="5" type="ORF">KDV35_11365</name>
</gene>
<name>A0AAI9MXV6_PROST</name>
<evidence type="ECO:0000256" key="2">
    <source>
        <dbReference type="ARBA" id="ARBA00023163"/>
    </source>
</evidence>
<organism evidence="4">
    <name type="scientific">Providencia stuartii</name>
    <dbReference type="NCBI Taxonomy" id="588"/>
    <lineage>
        <taxon>Bacteria</taxon>
        <taxon>Pseudomonadati</taxon>
        <taxon>Pseudomonadota</taxon>
        <taxon>Gammaproteobacteria</taxon>
        <taxon>Enterobacterales</taxon>
        <taxon>Morganellaceae</taxon>
        <taxon>Providencia</taxon>
    </lineage>
</organism>
<reference evidence="5 6" key="1">
    <citation type="submission" date="2021-04" db="EMBL/GenBank/DDBJ databases">
        <title>Determining the burden of carbapenem-resistant Enterobacterales from a tertiary public heath setting in Bangladesh: a clinical, epidemiological, and molecular study.</title>
        <authorList>
            <person name="Farzana R."/>
            <person name="Walsh T.R."/>
        </authorList>
    </citation>
    <scope>NUCLEOTIDE SEQUENCE [LARGE SCALE GENOMIC DNA]</scope>
    <source>
        <strain evidence="6">dmpro_s316</strain>
        <strain evidence="5">Dmpro_s316</strain>
    </source>
</reference>
<evidence type="ECO:0000313" key="6">
    <source>
        <dbReference type="Proteomes" id="UP001495779"/>
    </source>
</evidence>
<dbReference type="SUPFAM" id="SSF46689">
    <property type="entry name" value="Homeodomain-like"/>
    <property type="match status" value="2"/>
</dbReference>
<dbReference type="EMBL" id="AAZDVE040000041">
    <property type="protein sequence ID" value="EMP9434593.1"/>
    <property type="molecule type" value="Genomic_DNA"/>
</dbReference>
<dbReference type="PROSITE" id="PS01124">
    <property type="entry name" value="HTH_ARAC_FAMILY_2"/>
    <property type="match status" value="1"/>
</dbReference>
<proteinExistence type="predicted"/>
<keyword evidence="1" id="KW-0805">Transcription regulation</keyword>
<dbReference type="RefSeq" id="WP_154622650.1">
    <property type="nucleotide sequence ID" value="NZ_CP095443.1"/>
</dbReference>
<feature type="domain" description="HTH araC/xylS-type" evidence="3">
    <location>
        <begin position="192"/>
        <end position="289"/>
    </location>
</feature>
<dbReference type="GO" id="GO:0043565">
    <property type="term" value="F:sequence-specific DNA binding"/>
    <property type="evidence" value="ECO:0007669"/>
    <property type="project" value="InterPro"/>
</dbReference>
<dbReference type="Pfam" id="PF12833">
    <property type="entry name" value="HTH_18"/>
    <property type="match status" value="1"/>
</dbReference>
<evidence type="ECO:0000313" key="4">
    <source>
        <dbReference type="EMBL" id="EMP9434593.1"/>
    </source>
</evidence>
<reference evidence="4" key="2">
    <citation type="submission" date="2024-02" db="EMBL/GenBank/DDBJ databases">
        <authorList>
            <consortium name="Clinical and Environmental Microbiology Branch: Whole genome sequencing antimicrobial resistance pathogens in the healthcare setting"/>
        </authorList>
    </citation>
    <scope>NUCLEOTIDE SEQUENCE</scope>
    <source>
        <strain evidence="4">2020GO-00142</strain>
    </source>
</reference>
<dbReference type="GO" id="GO:0003700">
    <property type="term" value="F:DNA-binding transcription factor activity"/>
    <property type="evidence" value="ECO:0007669"/>
    <property type="project" value="InterPro"/>
</dbReference>
<dbReference type="EMBL" id="JAGSRH010000014">
    <property type="protein sequence ID" value="MER5077446.1"/>
    <property type="molecule type" value="Genomic_DNA"/>
</dbReference>
<accession>A0AAI9MXV6</accession>
<dbReference type="PANTHER" id="PTHR47893">
    <property type="entry name" value="REGULATORY PROTEIN PCHR"/>
    <property type="match status" value="1"/>
</dbReference>
<dbReference type="AlphaFoldDB" id="A0AAI9MXV6"/>
<dbReference type="PANTHER" id="PTHR47893:SF1">
    <property type="entry name" value="REGULATORY PROTEIN PCHR"/>
    <property type="match status" value="1"/>
</dbReference>
<dbReference type="InterPro" id="IPR009057">
    <property type="entry name" value="Homeodomain-like_sf"/>
</dbReference>
<keyword evidence="2" id="KW-0804">Transcription</keyword>
<evidence type="ECO:0000259" key="3">
    <source>
        <dbReference type="PROSITE" id="PS01124"/>
    </source>
</evidence>
<sequence length="289" mass="32746">MQQCSEDKLNQAHSHREDYSIGAFIRISRGEFVIPHDLGIDEEQQAGLKLVAIHQGAMGCRSSSGHNVEVNSPSLILSGSQKSYQLCNLFRACQPMKYTMIDISPEWLEQHQLVLPDSCYPSHKAQLRHFAIPASVLAMTQQLFTCPTHPSLHQLYLGAKVTEITALCLHHFLHEPVQTAPKLRQREIDNLHMAKAILMQELESPPSLDVLAKRVGMNTRKLTQGFRQLFGNSIYGWLQEYRLDTAYQLLTVHDANISTIAYQVGYTPAHFSVAFRKRFGLSPNQLKKR</sequence>
<evidence type="ECO:0000313" key="5">
    <source>
        <dbReference type="EMBL" id="MER5077446.1"/>
    </source>
</evidence>
<evidence type="ECO:0000256" key="1">
    <source>
        <dbReference type="ARBA" id="ARBA00023015"/>
    </source>
</evidence>
<dbReference type="SMART" id="SM00342">
    <property type="entry name" value="HTH_ARAC"/>
    <property type="match status" value="1"/>
</dbReference>
<dbReference type="InterPro" id="IPR053142">
    <property type="entry name" value="PchR_regulatory_protein"/>
</dbReference>